<protein>
    <submittedName>
        <fullName evidence="1">Uncharacterized protein</fullName>
    </submittedName>
</protein>
<proteinExistence type="predicted"/>
<evidence type="ECO:0000313" key="1">
    <source>
        <dbReference type="EMBL" id="MBC8746041.1"/>
    </source>
</evidence>
<dbReference type="RefSeq" id="WP_187633147.1">
    <property type="nucleotide sequence ID" value="NZ_VZQQ01000003.1"/>
</dbReference>
<comment type="caution">
    <text evidence="1">The sequence shown here is derived from an EMBL/GenBank/DDBJ whole genome shotgun (WGS) entry which is preliminary data.</text>
</comment>
<dbReference type="Proteomes" id="UP000736373">
    <property type="component" value="Unassembled WGS sequence"/>
</dbReference>
<keyword evidence="2" id="KW-1185">Reference proteome</keyword>
<sequence length="94" mass="10956">MDDHLKPCSLDARLDNWASASRGPYDPADAVRIEEAWRRLATRQRDLLRMVYLWRAGREVICRRLGIPRHPWCRFELELASAKQALAGLLMKKP</sequence>
<name>A0ABR7PI43_9BURK</name>
<reference evidence="1 2" key="1">
    <citation type="submission" date="2019-09" db="EMBL/GenBank/DDBJ databases">
        <title>Paraburkholderia podalyriae sp. nov., A South African Podalyria-associated rhizobium.</title>
        <authorList>
            <person name="Mavima L."/>
            <person name="Beukes C.W."/>
            <person name="Palmer M."/>
            <person name="De Meyer S.E."/>
            <person name="James E.K."/>
            <person name="Maluk M."/>
            <person name="Avontuur J.R."/>
            <person name="Chan W.Y."/>
            <person name="Venter S.N."/>
            <person name="Steenkamp E.T."/>
        </authorList>
    </citation>
    <scope>NUCLEOTIDE SEQUENCE [LARGE SCALE GENOMIC DNA]</scope>
    <source>
        <strain evidence="1 2">WC7.3b</strain>
    </source>
</reference>
<organism evidence="1 2">
    <name type="scientific">Paraburkholderia podalyriae</name>
    <dbReference type="NCBI Taxonomy" id="1938811"/>
    <lineage>
        <taxon>Bacteria</taxon>
        <taxon>Pseudomonadati</taxon>
        <taxon>Pseudomonadota</taxon>
        <taxon>Betaproteobacteria</taxon>
        <taxon>Burkholderiales</taxon>
        <taxon>Burkholderiaceae</taxon>
        <taxon>Paraburkholderia</taxon>
    </lineage>
</organism>
<accession>A0ABR7PI43</accession>
<dbReference type="EMBL" id="VZQQ01000003">
    <property type="protein sequence ID" value="MBC8746041.1"/>
    <property type="molecule type" value="Genomic_DNA"/>
</dbReference>
<gene>
    <name evidence="1" type="ORF">F6X42_05170</name>
</gene>
<evidence type="ECO:0000313" key="2">
    <source>
        <dbReference type="Proteomes" id="UP000736373"/>
    </source>
</evidence>